<keyword evidence="3" id="KW-0813">Transport</keyword>
<name>A0A1B0D5S9_PHLPP</name>
<dbReference type="VEuPathDB" id="VectorBase:PPAI002836"/>
<dbReference type="VEuPathDB" id="VectorBase:PPAPM1_000962"/>
<evidence type="ECO:0000256" key="4">
    <source>
        <dbReference type="ARBA" id="ARBA00022525"/>
    </source>
</evidence>
<keyword evidence="8" id="KW-1185">Reference proteome</keyword>
<sequence length="196" mass="22528">MECCTLPDLLDPKIIQECRDEFDAEGIEWNGLPAHPPPPPSQSNKAPPRRHGPPGHHRCWHCFTCAQECVFNATELMMDGELDAEKSLEHFIQAASESDSKWSREIIEDAFSACNDKVKIMRDKFEKRAAKRPNSPENEMECSPIPQHLMRCIHGQLYRTCPEGIRVESQECTDLQEYLNNCHGPLEWKKGHRHPE</sequence>
<evidence type="ECO:0000256" key="3">
    <source>
        <dbReference type="ARBA" id="ARBA00022448"/>
    </source>
</evidence>
<dbReference type="Gene3D" id="1.10.238.270">
    <property type="match status" value="1"/>
</dbReference>
<dbReference type="AlphaFoldDB" id="A0A1B0D5S9"/>
<dbReference type="InterPro" id="IPR052295">
    <property type="entry name" value="Odorant-binding_protein"/>
</dbReference>
<organism evidence="7 8">
    <name type="scientific">Phlebotomus papatasi</name>
    <name type="common">Sandfly</name>
    <dbReference type="NCBI Taxonomy" id="29031"/>
    <lineage>
        <taxon>Eukaryota</taxon>
        <taxon>Metazoa</taxon>
        <taxon>Ecdysozoa</taxon>
        <taxon>Arthropoda</taxon>
        <taxon>Hexapoda</taxon>
        <taxon>Insecta</taxon>
        <taxon>Pterygota</taxon>
        <taxon>Neoptera</taxon>
        <taxon>Endopterygota</taxon>
        <taxon>Diptera</taxon>
        <taxon>Nematocera</taxon>
        <taxon>Psychodoidea</taxon>
        <taxon>Psychodidae</taxon>
        <taxon>Phlebotomus</taxon>
        <taxon>Phlebotomus</taxon>
    </lineage>
</organism>
<evidence type="ECO:0000313" key="8">
    <source>
        <dbReference type="Proteomes" id="UP000092462"/>
    </source>
</evidence>
<evidence type="ECO:0000259" key="6">
    <source>
        <dbReference type="Pfam" id="PF22651"/>
    </source>
</evidence>
<protein>
    <recommendedName>
        <fullName evidence="6">OBP47-like domain-containing protein</fullName>
    </recommendedName>
</protein>
<feature type="domain" description="OBP47-like" evidence="6">
    <location>
        <begin position="64"/>
        <end position="178"/>
    </location>
</feature>
<dbReference type="EnsemblMetazoa" id="PPAI002836-RA">
    <property type="protein sequence ID" value="PPAI002836-PA"/>
    <property type="gene ID" value="PPAI002836"/>
</dbReference>
<accession>A0A1B0D5S9</accession>
<dbReference type="GO" id="GO:0005576">
    <property type="term" value="C:extracellular region"/>
    <property type="evidence" value="ECO:0007669"/>
    <property type="project" value="UniProtKB-SubCell"/>
</dbReference>
<keyword evidence="4" id="KW-0964">Secreted</keyword>
<evidence type="ECO:0000256" key="5">
    <source>
        <dbReference type="SAM" id="MobiDB-lite"/>
    </source>
</evidence>
<evidence type="ECO:0000256" key="1">
    <source>
        <dbReference type="ARBA" id="ARBA00004613"/>
    </source>
</evidence>
<dbReference type="Pfam" id="PF22651">
    <property type="entry name" value="OBP47_like"/>
    <property type="match status" value="1"/>
</dbReference>
<dbReference type="EMBL" id="AJVK01000293">
    <property type="status" value="NOT_ANNOTATED_CDS"/>
    <property type="molecule type" value="Genomic_DNA"/>
</dbReference>
<feature type="region of interest" description="Disordered" evidence="5">
    <location>
        <begin position="28"/>
        <end position="51"/>
    </location>
</feature>
<evidence type="ECO:0000256" key="2">
    <source>
        <dbReference type="ARBA" id="ARBA00008098"/>
    </source>
</evidence>
<evidence type="ECO:0000313" key="7">
    <source>
        <dbReference type="EnsemblMetazoa" id="PPAI002836-PA"/>
    </source>
</evidence>
<comment type="subcellular location">
    <subcellularLocation>
        <location evidence="1">Secreted</location>
    </subcellularLocation>
</comment>
<dbReference type="PANTHER" id="PTHR21066">
    <property type="entry name" value="ODORANT-BINDING PROTEIN 59A-RELATED"/>
    <property type="match status" value="1"/>
</dbReference>
<proteinExistence type="inferred from homology"/>
<comment type="similarity">
    <text evidence="2">Belongs to the PBP/GOBP family.</text>
</comment>
<dbReference type="Proteomes" id="UP000092462">
    <property type="component" value="Unassembled WGS sequence"/>
</dbReference>
<dbReference type="PANTHER" id="PTHR21066:SF9">
    <property type="entry name" value="ODORANT-BINDING PROTEIN 59A"/>
    <property type="match status" value="1"/>
</dbReference>
<dbReference type="InterPro" id="IPR054577">
    <property type="entry name" value="OBP47-like_dom"/>
</dbReference>
<reference evidence="7" key="1">
    <citation type="submission" date="2022-08" db="UniProtKB">
        <authorList>
            <consortium name="EnsemblMetazoa"/>
        </authorList>
    </citation>
    <scope>IDENTIFICATION</scope>
    <source>
        <strain evidence="7">Israel</strain>
    </source>
</reference>